<proteinExistence type="predicted"/>
<protein>
    <submittedName>
        <fullName evidence="1">Uncharacterized protein</fullName>
    </submittedName>
</protein>
<organism evidence="1 2">
    <name type="scientific">Leptospira santarosai str. ZUN179</name>
    <dbReference type="NCBI Taxonomy" id="1049985"/>
    <lineage>
        <taxon>Bacteria</taxon>
        <taxon>Pseudomonadati</taxon>
        <taxon>Spirochaetota</taxon>
        <taxon>Spirochaetia</taxon>
        <taxon>Leptospirales</taxon>
        <taxon>Leptospiraceae</taxon>
        <taxon>Leptospira</taxon>
    </lineage>
</organism>
<dbReference type="Proteomes" id="UP000012160">
    <property type="component" value="Unassembled WGS sequence"/>
</dbReference>
<name>M6UL13_9LEPT</name>
<evidence type="ECO:0000313" key="2">
    <source>
        <dbReference type="Proteomes" id="UP000012160"/>
    </source>
</evidence>
<evidence type="ECO:0000313" key="1">
    <source>
        <dbReference type="EMBL" id="EMO43481.1"/>
    </source>
</evidence>
<dbReference type="EMBL" id="AHOQ02000050">
    <property type="protein sequence ID" value="EMO43481.1"/>
    <property type="molecule type" value="Genomic_DNA"/>
</dbReference>
<reference evidence="1 2" key="1">
    <citation type="submission" date="2013-01" db="EMBL/GenBank/DDBJ databases">
        <authorList>
            <person name="Harkins D.M."/>
            <person name="Durkin A.S."/>
            <person name="Brinkac L.M."/>
            <person name="Haft D.H."/>
            <person name="Selengut J.D."/>
            <person name="Sanka R."/>
            <person name="DePew J."/>
            <person name="Purushe J."/>
            <person name="Matthias M.A."/>
            <person name="Vinetz J.M."/>
            <person name="Sutton G.G."/>
            <person name="Nierman W.C."/>
            <person name="Fouts D.E."/>
        </authorList>
    </citation>
    <scope>NUCLEOTIDE SEQUENCE [LARGE SCALE GENOMIC DNA]</scope>
    <source>
        <strain evidence="1 2">ZUN179</strain>
    </source>
</reference>
<gene>
    <name evidence="1" type="ORF">LEP1GSC187_2871</name>
</gene>
<dbReference type="AlphaFoldDB" id="M6UL13"/>
<comment type="caution">
    <text evidence="1">The sequence shown here is derived from an EMBL/GenBank/DDBJ whole genome shotgun (WGS) entry which is preliminary data.</text>
</comment>
<sequence>MGEIYGFLNRIFTVKRISADKFRILFQGRFSIDRHKVIEDNSVYFG</sequence>
<accession>M6UL13</accession>